<dbReference type="PANTHER" id="PTHR30244:SF30">
    <property type="entry name" value="BLR5990 PROTEIN"/>
    <property type="match status" value="1"/>
</dbReference>
<comment type="caution">
    <text evidence="13">The sequence shown here is derived from an EMBL/GenBank/DDBJ whole genome shotgun (WGS) entry which is preliminary data.</text>
</comment>
<dbReference type="InterPro" id="IPR026385">
    <property type="entry name" value="LegC-like"/>
</dbReference>
<evidence type="ECO:0000256" key="1">
    <source>
        <dbReference type="ARBA" id="ARBA00001933"/>
    </source>
</evidence>
<name>A0A8S0WQ83_9GAMM</name>
<dbReference type="CDD" id="cd00616">
    <property type="entry name" value="AHBA_syn"/>
    <property type="match status" value="1"/>
</dbReference>
<comment type="cofactor">
    <cofactor evidence="1">
        <name>pyridoxal 5'-phosphate</name>
        <dbReference type="ChEBI" id="CHEBI:597326"/>
    </cofactor>
</comment>
<dbReference type="RefSeq" id="WP_174626167.1">
    <property type="nucleotide sequence ID" value="NZ_CADCXN010000068.1"/>
</dbReference>
<dbReference type="NCBIfam" id="TIGR04181">
    <property type="entry name" value="NHT_00031"/>
    <property type="match status" value="1"/>
</dbReference>
<dbReference type="InterPro" id="IPR015422">
    <property type="entry name" value="PyrdxlP-dep_Trfase_small"/>
</dbReference>
<dbReference type="PIRSF" id="PIRSF000390">
    <property type="entry name" value="PLP_StrS"/>
    <property type="match status" value="1"/>
</dbReference>
<evidence type="ECO:0000256" key="9">
    <source>
        <dbReference type="ARBA" id="ARBA00074221"/>
    </source>
</evidence>
<dbReference type="InterPro" id="IPR015421">
    <property type="entry name" value="PyrdxlP-dep_Trfase_major"/>
</dbReference>
<keyword evidence="3 13" id="KW-0032">Aminotransferase</keyword>
<evidence type="ECO:0000256" key="3">
    <source>
        <dbReference type="ARBA" id="ARBA00022576"/>
    </source>
</evidence>
<evidence type="ECO:0000256" key="7">
    <source>
        <dbReference type="ARBA" id="ARBA00051587"/>
    </source>
</evidence>
<evidence type="ECO:0000256" key="5">
    <source>
        <dbReference type="ARBA" id="ARBA00022898"/>
    </source>
</evidence>
<comment type="catalytic activity">
    <reaction evidence="7">
        <text>GDP-alpha-D-perosamine + 2-oxoglutarate = GDP-4-dehydro-alpha-D-rhamnose + L-glutamate</text>
        <dbReference type="Rhea" id="RHEA:36779"/>
        <dbReference type="ChEBI" id="CHEBI:16810"/>
        <dbReference type="ChEBI" id="CHEBI:29985"/>
        <dbReference type="ChEBI" id="CHEBI:57964"/>
        <dbReference type="ChEBI" id="CHEBI:73996"/>
        <dbReference type="EC" id="2.6.1.102"/>
    </reaction>
</comment>
<comment type="pathway">
    <text evidence="2">Bacterial outer membrane biogenesis; LPS O-antigen biosynthesis.</text>
</comment>
<dbReference type="AlphaFoldDB" id="A0A8S0WQ83"/>
<keyword evidence="14" id="KW-1185">Reference proteome</keyword>
<evidence type="ECO:0000256" key="12">
    <source>
        <dbReference type="RuleBase" id="RU004508"/>
    </source>
</evidence>
<dbReference type="Proteomes" id="UP000494216">
    <property type="component" value="Unassembled WGS sequence"/>
</dbReference>
<dbReference type="EMBL" id="CADCXN010000068">
    <property type="protein sequence ID" value="CAA9891285.1"/>
    <property type="molecule type" value="Genomic_DNA"/>
</dbReference>
<protein>
    <recommendedName>
        <fullName evidence="9">GDP-perosamine synthase</fullName>
        <ecNumber evidence="8">2.6.1.102</ecNumber>
    </recommendedName>
</protein>
<dbReference type="GO" id="GO:0030170">
    <property type="term" value="F:pyridoxal phosphate binding"/>
    <property type="evidence" value="ECO:0007669"/>
    <property type="project" value="TreeGrafter"/>
</dbReference>
<dbReference type="InterPro" id="IPR015424">
    <property type="entry name" value="PyrdxlP-dep_Trfase"/>
</dbReference>
<feature type="active site" description="Proton acceptor" evidence="10">
    <location>
        <position position="220"/>
    </location>
</feature>
<evidence type="ECO:0000313" key="13">
    <source>
        <dbReference type="EMBL" id="CAA9891285.1"/>
    </source>
</evidence>
<dbReference type="Gene3D" id="3.40.640.10">
    <property type="entry name" value="Type I PLP-dependent aspartate aminotransferase-like (Major domain)"/>
    <property type="match status" value="1"/>
</dbReference>
<evidence type="ECO:0000256" key="2">
    <source>
        <dbReference type="ARBA" id="ARBA00005125"/>
    </source>
</evidence>
<dbReference type="GO" id="GO:0000271">
    <property type="term" value="P:polysaccharide biosynthetic process"/>
    <property type="evidence" value="ECO:0007669"/>
    <property type="project" value="TreeGrafter"/>
</dbReference>
<accession>A0A8S0WQ83</accession>
<feature type="modified residue" description="N6-(pyridoxal phosphate)lysine" evidence="11">
    <location>
        <position position="220"/>
    </location>
</feature>
<gene>
    <name evidence="13" type="ORF">METHB2_390019</name>
</gene>
<dbReference type="EC" id="2.6.1.102" evidence="8"/>
<dbReference type="FunFam" id="3.40.640.10:FF:000090">
    <property type="entry name" value="Pyridoxal phosphate-dependent aminotransferase"/>
    <property type="match status" value="1"/>
</dbReference>
<reference evidence="13 14" key="1">
    <citation type="submission" date="2020-02" db="EMBL/GenBank/DDBJ databases">
        <authorList>
            <person name="Hogendoorn C."/>
        </authorList>
    </citation>
    <scope>NUCLEOTIDE SEQUENCE [LARGE SCALE GENOMIC DNA]</scope>
    <source>
        <strain evidence="13">METHB21</strain>
    </source>
</reference>
<proteinExistence type="inferred from homology"/>
<dbReference type="GO" id="GO:0102933">
    <property type="term" value="F:GDP-4-dehydro-6-deoxy-D-mannose-4-aminotransferase activity"/>
    <property type="evidence" value="ECO:0007669"/>
    <property type="project" value="UniProtKB-EC"/>
</dbReference>
<evidence type="ECO:0000256" key="11">
    <source>
        <dbReference type="PIRSR" id="PIRSR000390-2"/>
    </source>
</evidence>
<evidence type="ECO:0000313" key="14">
    <source>
        <dbReference type="Proteomes" id="UP000494216"/>
    </source>
</evidence>
<dbReference type="Gene3D" id="3.90.1150.10">
    <property type="entry name" value="Aspartate Aminotransferase, domain 1"/>
    <property type="match status" value="1"/>
</dbReference>
<evidence type="ECO:0000256" key="6">
    <source>
        <dbReference type="ARBA" id="ARBA00037999"/>
    </source>
</evidence>
<evidence type="ECO:0000256" key="10">
    <source>
        <dbReference type="PIRSR" id="PIRSR000390-1"/>
    </source>
</evidence>
<keyword evidence="5 11" id="KW-0663">Pyridoxal phosphate</keyword>
<evidence type="ECO:0000256" key="4">
    <source>
        <dbReference type="ARBA" id="ARBA00022679"/>
    </source>
</evidence>
<dbReference type="InterPro" id="IPR000653">
    <property type="entry name" value="DegT/StrS_aminotransferase"/>
</dbReference>
<dbReference type="Pfam" id="PF01041">
    <property type="entry name" value="DegT_DnrJ_EryC1"/>
    <property type="match status" value="1"/>
</dbReference>
<evidence type="ECO:0000256" key="8">
    <source>
        <dbReference type="ARBA" id="ARBA00066317"/>
    </source>
</evidence>
<dbReference type="PANTHER" id="PTHR30244">
    <property type="entry name" value="TRANSAMINASE"/>
    <property type="match status" value="1"/>
</dbReference>
<dbReference type="SUPFAM" id="SSF53383">
    <property type="entry name" value="PLP-dependent transferases"/>
    <property type="match status" value="1"/>
</dbReference>
<comment type="similarity">
    <text evidence="6 12">Belongs to the DegT/DnrJ/EryC1 family.</text>
</comment>
<keyword evidence="4" id="KW-0808">Transferase</keyword>
<organism evidence="13 14">
    <name type="scientific">Candidatus Methylobacter favarea</name>
    <dbReference type="NCBI Taxonomy" id="2707345"/>
    <lineage>
        <taxon>Bacteria</taxon>
        <taxon>Pseudomonadati</taxon>
        <taxon>Pseudomonadota</taxon>
        <taxon>Gammaproteobacteria</taxon>
        <taxon>Methylococcales</taxon>
        <taxon>Methylococcaceae</taxon>
        <taxon>Methylobacter</taxon>
    </lineage>
</organism>
<sequence>MSQISHILNEFEDFAKSVYAPEFPVLLHRPVFAGNEKTYLNECIDSNFVSSVGAKVTEFEQKIAAFTGAKYAIATVNGTAALHVALKLAGVGRDDEVISQPLTFIATCNAVSYIGALPVFVDVDQSSLGMSYDAVKTFLYEHAELRNGVAYNKTSGRRLSACVPMHTFGQPCDIVSIVAVCKDYNIPVVEDAAESLGSYINEQHSGTFGLMGILSFNGNKIITTGGGGMIITNDADLAERAKYITTTAKIPHPFEYVHDEVGYNYRLPNLNAALGCAQMEQLDYFIMRKRELALQYESFFSKSKIAFINEPKGCVSNYWLNALQFDSLNQRNEFLQHTNANGVMTRPIWRLMNHLDMFKHCQNDGLPNATWLEERIVNIPSSVPVASTKEKTKNTS</sequence>